<feature type="transmembrane region" description="Helical" evidence="1">
    <location>
        <begin position="7"/>
        <end position="29"/>
    </location>
</feature>
<feature type="transmembrane region" description="Helical" evidence="1">
    <location>
        <begin position="252"/>
        <end position="271"/>
    </location>
</feature>
<keyword evidence="1" id="KW-0812">Transmembrane</keyword>
<protein>
    <recommendedName>
        <fullName evidence="2">Peptidase M56 domain-containing protein</fullName>
    </recommendedName>
</protein>
<dbReference type="Pfam" id="PF05569">
    <property type="entry name" value="Peptidase_M56"/>
    <property type="match status" value="1"/>
</dbReference>
<evidence type="ECO:0000259" key="2">
    <source>
        <dbReference type="Pfam" id="PF05569"/>
    </source>
</evidence>
<dbReference type="AlphaFoldDB" id="A0A0V8JMW2"/>
<feature type="transmembrane region" description="Helical" evidence="1">
    <location>
        <begin position="55"/>
        <end position="73"/>
    </location>
</feature>
<dbReference type="PANTHER" id="PTHR34978:SF3">
    <property type="entry name" value="SLR0241 PROTEIN"/>
    <property type="match status" value="1"/>
</dbReference>
<sequence>MNKKQSVVLFYASILVAISLLVQMTVYLIDPHHHLNVFTLCYHAVEHIGWKWAQYVLYGFVVYTLLLVFWKLIRQFWLLYQFYHQIKVSKVSSLTRYIGKDEDIYQGVVVVNSTRPFALTKGFVKPQIVVSTNLVNLLNKKELEAVLYHEQFHGRNKDPLKIFLLSLCASALWYLPVLKWSNERYKLISELLADRAAIDSLDSTLPIGSALLKLIKYQKQQTSYAYAPFAETAVNYRIKCLVNPKMTITWNIPKLMMVKSVAVFVLLWSVFAY</sequence>
<reference evidence="3 4" key="1">
    <citation type="submission" date="2015-11" db="EMBL/GenBank/DDBJ databases">
        <title>Bacillus caseinolyticus sp nov.</title>
        <authorList>
            <person name="Dastager S.G."/>
            <person name="Mawlankar R."/>
        </authorList>
    </citation>
    <scope>NUCLEOTIDE SEQUENCE [LARGE SCALE GENOMIC DNA]</scope>
    <source>
        <strain evidence="3 4">SGD-V-76</strain>
    </source>
</reference>
<evidence type="ECO:0000313" key="4">
    <source>
        <dbReference type="Proteomes" id="UP000053681"/>
    </source>
</evidence>
<dbReference type="Proteomes" id="UP000053681">
    <property type="component" value="Unassembled WGS sequence"/>
</dbReference>
<keyword evidence="1" id="KW-1133">Transmembrane helix</keyword>
<comment type="caution">
    <text evidence="3">The sequence shown here is derived from an EMBL/GenBank/DDBJ whole genome shotgun (WGS) entry which is preliminary data.</text>
</comment>
<dbReference type="CDD" id="cd07326">
    <property type="entry name" value="M56_BlaR1_MecR1_like"/>
    <property type="match status" value="1"/>
</dbReference>
<gene>
    <name evidence="3" type="ORF">AS180_08100</name>
</gene>
<name>A0A0V8JMW2_9BACI</name>
<dbReference type="InterPro" id="IPR052173">
    <property type="entry name" value="Beta-lactam_resp_regulator"/>
</dbReference>
<keyword evidence="1" id="KW-0472">Membrane</keyword>
<proteinExistence type="predicted"/>
<keyword evidence="4" id="KW-1185">Reference proteome</keyword>
<feature type="domain" description="Peptidase M56" evidence="2">
    <location>
        <begin position="47"/>
        <end position="240"/>
    </location>
</feature>
<dbReference type="Gene3D" id="3.30.2010.10">
    <property type="entry name" value="Metalloproteases ('zincins'), catalytic domain"/>
    <property type="match status" value="1"/>
</dbReference>
<accession>A0A0V8JMW2</accession>
<organism evidence="3 4">
    <name type="scientific">Priestia veravalensis</name>
    <dbReference type="NCBI Taxonomy" id="1414648"/>
    <lineage>
        <taxon>Bacteria</taxon>
        <taxon>Bacillati</taxon>
        <taxon>Bacillota</taxon>
        <taxon>Bacilli</taxon>
        <taxon>Bacillales</taxon>
        <taxon>Bacillaceae</taxon>
        <taxon>Priestia</taxon>
    </lineage>
</organism>
<evidence type="ECO:0000313" key="3">
    <source>
        <dbReference type="EMBL" id="KSU88386.1"/>
    </source>
</evidence>
<evidence type="ECO:0000256" key="1">
    <source>
        <dbReference type="SAM" id="Phobius"/>
    </source>
</evidence>
<dbReference type="RefSeq" id="WP_062686651.1">
    <property type="nucleotide sequence ID" value="NZ_KQ758640.1"/>
</dbReference>
<dbReference type="InterPro" id="IPR008756">
    <property type="entry name" value="Peptidase_M56"/>
</dbReference>
<dbReference type="EMBL" id="LNQP01000024">
    <property type="protein sequence ID" value="KSU88386.1"/>
    <property type="molecule type" value="Genomic_DNA"/>
</dbReference>
<dbReference type="PANTHER" id="PTHR34978">
    <property type="entry name" value="POSSIBLE SENSOR-TRANSDUCER PROTEIN BLAR"/>
    <property type="match status" value="1"/>
</dbReference>